<keyword evidence="9" id="KW-0472">Membrane</keyword>
<proteinExistence type="predicted"/>
<organism evidence="11 12">
    <name type="scientific">Lepisosteus oculatus</name>
    <name type="common">Spotted gar</name>
    <dbReference type="NCBI Taxonomy" id="7918"/>
    <lineage>
        <taxon>Eukaryota</taxon>
        <taxon>Metazoa</taxon>
        <taxon>Chordata</taxon>
        <taxon>Craniata</taxon>
        <taxon>Vertebrata</taxon>
        <taxon>Euteleostomi</taxon>
        <taxon>Actinopterygii</taxon>
        <taxon>Neopterygii</taxon>
        <taxon>Holostei</taxon>
        <taxon>Semionotiformes</taxon>
        <taxon>Lepisosteidae</taxon>
        <taxon>Lepisosteus</taxon>
    </lineage>
</organism>
<keyword evidence="6" id="KW-0966">Cell projection</keyword>
<dbReference type="InterPro" id="IPR007110">
    <property type="entry name" value="Ig-like_dom"/>
</dbReference>
<evidence type="ECO:0000256" key="5">
    <source>
        <dbReference type="ARBA" id="ARBA00023180"/>
    </source>
</evidence>
<dbReference type="InterPro" id="IPR003006">
    <property type="entry name" value="Ig/MHC_CS"/>
</dbReference>
<dbReference type="AlphaFoldDB" id="W5M9Q9"/>
<keyword evidence="7" id="KW-0393">Immunoglobulin domain</keyword>
<dbReference type="EMBL" id="AHAT01019271">
    <property type="status" value="NOT_ANNOTATED_CDS"/>
    <property type="molecule type" value="Genomic_DNA"/>
</dbReference>
<reference evidence="11" key="3">
    <citation type="submission" date="2025-09" db="UniProtKB">
        <authorList>
            <consortium name="Ensembl"/>
        </authorList>
    </citation>
    <scope>IDENTIFICATION</scope>
</reference>
<evidence type="ECO:0000256" key="4">
    <source>
        <dbReference type="ARBA" id="ARBA00022989"/>
    </source>
</evidence>
<keyword evidence="3 9" id="KW-0812">Transmembrane</keyword>
<dbReference type="InterPro" id="IPR013783">
    <property type="entry name" value="Ig-like_fold"/>
</dbReference>
<feature type="domain" description="Ig-like" evidence="10">
    <location>
        <begin position="30"/>
        <end position="137"/>
    </location>
</feature>
<evidence type="ECO:0000313" key="12">
    <source>
        <dbReference type="Proteomes" id="UP000018468"/>
    </source>
</evidence>
<name>W5M9Q9_LEPOC</name>
<feature type="domain" description="Ig-like" evidence="10">
    <location>
        <begin position="143"/>
        <end position="239"/>
    </location>
</feature>
<dbReference type="InterPro" id="IPR003598">
    <property type="entry name" value="Ig_sub2"/>
</dbReference>
<evidence type="ECO:0000256" key="2">
    <source>
        <dbReference type="ARBA" id="ARBA00004479"/>
    </source>
</evidence>
<evidence type="ECO:0000256" key="3">
    <source>
        <dbReference type="ARBA" id="ARBA00022692"/>
    </source>
</evidence>
<dbReference type="Bgee" id="ENSLOCG00000004280">
    <property type="expression patterns" value="Expressed in intestine and 13 other cell types or tissues"/>
</dbReference>
<evidence type="ECO:0000256" key="7">
    <source>
        <dbReference type="ARBA" id="ARBA00023319"/>
    </source>
</evidence>
<evidence type="ECO:0000256" key="8">
    <source>
        <dbReference type="SAM" id="MobiDB-lite"/>
    </source>
</evidence>
<evidence type="ECO:0000259" key="10">
    <source>
        <dbReference type="PROSITE" id="PS50835"/>
    </source>
</evidence>
<evidence type="ECO:0000256" key="6">
    <source>
        <dbReference type="ARBA" id="ARBA00023273"/>
    </source>
</evidence>
<protein>
    <submittedName>
        <fullName evidence="11">Si:ch211-79k12.1</fullName>
    </submittedName>
</protein>
<sequence length="321" mass="35982">FSSWRSWACWLFPGHAESSVNLYWRNTGRPSLVLKGPAGPVLEGQSISLECLSDPESDMSGVYFQKYSRYMGSWYRLDQARHFRCWFFEVNVTRTEGRLQLHIPAVQSWTSGPYRCARDGSHANDTGPSASNSSSVSNSLSVPVHYMRELSIYRDSSFYSRFSGQLQELRVAVGGDVEVECSTSASETPQFSWSKEGDDWMELSSKLKLRRVREEDSGTYTCTAQHPSVSSLVKRRSLQILVVPEEELPWLQSAQGRLVLMTSVPAAGLLLLALGLSVCLYRRSKHRASKGPIDDHSQKKPIYRSSVESLPSTVGDTQPLV</sequence>
<dbReference type="SUPFAM" id="SSF48726">
    <property type="entry name" value="Immunoglobulin"/>
    <property type="match status" value="2"/>
</dbReference>
<dbReference type="PANTHER" id="PTHR11973">
    <property type="entry name" value="CELL SURFACE GLYCOPROTEIN MUC18-RELATED"/>
    <property type="match status" value="1"/>
</dbReference>
<comment type="subcellular location">
    <subcellularLocation>
        <location evidence="1">Cell projection</location>
    </subcellularLocation>
    <subcellularLocation>
        <location evidence="2">Membrane</location>
        <topology evidence="2">Single-pass type I membrane protein</topology>
    </subcellularLocation>
</comment>
<reference evidence="12" key="1">
    <citation type="submission" date="2011-12" db="EMBL/GenBank/DDBJ databases">
        <title>The Draft Genome of Lepisosteus oculatus.</title>
        <authorList>
            <consortium name="The Broad Institute Genome Assembly &amp; Analysis Group"/>
            <consortium name="Computational R&amp;D Group"/>
            <consortium name="and Sequencing Platform"/>
            <person name="Di Palma F."/>
            <person name="Alfoldi J."/>
            <person name="Johnson J."/>
            <person name="Berlin A."/>
            <person name="Gnerre S."/>
            <person name="Jaffe D."/>
            <person name="MacCallum I."/>
            <person name="Young S."/>
            <person name="Walker B.J."/>
            <person name="Lander E.S."/>
            <person name="Lindblad-Toh K."/>
        </authorList>
    </citation>
    <scope>NUCLEOTIDE SEQUENCE [LARGE SCALE GENOMIC DNA]</scope>
</reference>
<dbReference type="InterPro" id="IPR051116">
    <property type="entry name" value="Surface_Rcpt/Adhesion_Mol"/>
</dbReference>
<feature type="region of interest" description="Disordered" evidence="8">
    <location>
        <begin position="288"/>
        <end position="321"/>
    </location>
</feature>
<reference evidence="11" key="2">
    <citation type="submission" date="2025-08" db="UniProtKB">
        <authorList>
            <consortium name="Ensembl"/>
        </authorList>
    </citation>
    <scope>IDENTIFICATION</scope>
</reference>
<evidence type="ECO:0000256" key="9">
    <source>
        <dbReference type="SAM" id="Phobius"/>
    </source>
</evidence>
<dbReference type="eggNOG" id="ENOG502RYGW">
    <property type="taxonomic scope" value="Eukaryota"/>
</dbReference>
<dbReference type="OMA" id="CLYTDSD"/>
<keyword evidence="12" id="KW-1185">Reference proteome</keyword>
<dbReference type="Pfam" id="PF13927">
    <property type="entry name" value="Ig_3"/>
    <property type="match status" value="1"/>
</dbReference>
<dbReference type="InterPro" id="IPR003599">
    <property type="entry name" value="Ig_sub"/>
</dbReference>
<dbReference type="EMBL" id="AHAT01019272">
    <property type="status" value="NOT_ANNOTATED_CDS"/>
    <property type="molecule type" value="Genomic_DNA"/>
</dbReference>
<dbReference type="InterPro" id="IPR036179">
    <property type="entry name" value="Ig-like_dom_sf"/>
</dbReference>
<keyword evidence="5" id="KW-0325">Glycoprotein</keyword>
<dbReference type="CDD" id="cd00096">
    <property type="entry name" value="Ig"/>
    <property type="match status" value="1"/>
</dbReference>
<dbReference type="GO" id="GO:0042995">
    <property type="term" value="C:cell projection"/>
    <property type="evidence" value="ECO:0007669"/>
    <property type="project" value="UniProtKB-SubCell"/>
</dbReference>
<dbReference type="Ensembl" id="ENSLOCT00000005126.1">
    <property type="protein sequence ID" value="ENSLOCP00000005118.1"/>
    <property type="gene ID" value="ENSLOCG00000004280.1"/>
</dbReference>
<dbReference type="GO" id="GO:0016020">
    <property type="term" value="C:membrane"/>
    <property type="evidence" value="ECO:0007669"/>
    <property type="project" value="UniProtKB-SubCell"/>
</dbReference>
<dbReference type="GeneTree" id="ENSGT00390000009726"/>
<dbReference type="HOGENOM" id="CLU_912022_0_0_1"/>
<evidence type="ECO:0000256" key="1">
    <source>
        <dbReference type="ARBA" id="ARBA00004316"/>
    </source>
</evidence>
<feature type="compositionally biased region" description="Polar residues" evidence="8">
    <location>
        <begin position="306"/>
        <end position="321"/>
    </location>
</feature>
<feature type="compositionally biased region" description="Low complexity" evidence="8">
    <location>
        <begin position="129"/>
        <end position="138"/>
    </location>
</feature>
<dbReference type="PROSITE" id="PS50835">
    <property type="entry name" value="IG_LIKE"/>
    <property type="match status" value="2"/>
</dbReference>
<dbReference type="PROSITE" id="PS00290">
    <property type="entry name" value="IG_MHC"/>
    <property type="match status" value="1"/>
</dbReference>
<evidence type="ECO:0000313" key="11">
    <source>
        <dbReference type="Ensembl" id="ENSLOCP00000005118.1"/>
    </source>
</evidence>
<dbReference type="InParanoid" id="W5M9Q9"/>
<accession>W5M9Q9</accession>
<dbReference type="Proteomes" id="UP000018468">
    <property type="component" value="Linkage group LG24"/>
</dbReference>
<feature type="region of interest" description="Disordered" evidence="8">
    <location>
        <begin position="117"/>
        <end position="138"/>
    </location>
</feature>
<keyword evidence="4 9" id="KW-1133">Transmembrane helix</keyword>
<dbReference type="PANTHER" id="PTHR11973:SF23">
    <property type="entry name" value="C-ANSWER"/>
    <property type="match status" value="1"/>
</dbReference>
<dbReference type="Gene3D" id="2.60.40.10">
    <property type="entry name" value="Immunoglobulins"/>
    <property type="match status" value="2"/>
</dbReference>
<dbReference type="SMART" id="SM00409">
    <property type="entry name" value="IG"/>
    <property type="match status" value="2"/>
</dbReference>
<dbReference type="STRING" id="7918.ENSLOCP00000005118"/>
<dbReference type="SMART" id="SM00408">
    <property type="entry name" value="IGc2"/>
    <property type="match status" value="1"/>
</dbReference>
<feature type="transmembrane region" description="Helical" evidence="9">
    <location>
        <begin position="258"/>
        <end position="281"/>
    </location>
</feature>